<gene>
    <name evidence="2" type="ORF">E5676_scaffold701G00440</name>
    <name evidence="1" type="ORF">E6C27_scaffold486G00940</name>
</gene>
<sequence>MEDGVNFGCVRELQVNPITDIEHHIPSVHVGKFLHLILGMLLTCRSTFSVGLDTGSGDGTTPSKSYLEIIGHDPTQWTEGTHGDAQSTATVFAEKGWRKATKWAYLLNRSTTTRTKSNVRERGRPSIKSIEISFQIRFGMGRGCSKPASERAWALFC</sequence>
<evidence type="ECO:0000313" key="3">
    <source>
        <dbReference type="Proteomes" id="UP000321393"/>
    </source>
</evidence>
<dbReference type="EMBL" id="SSTD01017387">
    <property type="protein sequence ID" value="TYJ99921.1"/>
    <property type="molecule type" value="Genomic_DNA"/>
</dbReference>
<evidence type="ECO:0000313" key="2">
    <source>
        <dbReference type="EMBL" id="TYJ99921.1"/>
    </source>
</evidence>
<dbReference type="Proteomes" id="UP000321947">
    <property type="component" value="Unassembled WGS sequence"/>
</dbReference>
<evidence type="ECO:0000313" key="1">
    <source>
        <dbReference type="EMBL" id="KAA0056797.1"/>
    </source>
</evidence>
<dbReference type="EMBL" id="SSTE01007295">
    <property type="protein sequence ID" value="KAA0056797.1"/>
    <property type="molecule type" value="Genomic_DNA"/>
</dbReference>
<organism evidence="1 3">
    <name type="scientific">Cucumis melo var. makuwa</name>
    <name type="common">Oriental melon</name>
    <dbReference type="NCBI Taxonomy" id="1194695"/>
    <lineage>
        <taxon>Eukaryota</taxon>
        <taxon>Viridiplantae</taxon>
        <taxon>Streptophyta</taxon>
        <taxon>Embryophyta</taxon>
        <taxon>Tracheophyta</taxon>
        <taxon>Spermatophyta</taxon>
        <taxon>Magnoliopsida</taxon>
        <taxon>eudicotyledons</taxon>
        <taxon>Gunneridae</taxon>
        <taxon>Pentapetalae</taxon>
        <taxon>rosids</taxon>
        <taxon>fabids</taxon>
        <taxon>Cucurbitales</taxon>
        <taxon>Cucurbitaceae</taxon>
        <taxon>Benincaseae</taxon>
        <taxon>Cucumis</taxon>
    </lineage>
</organism>
<accession>A0A5A7UQ90</accession>
<dbReference type="Proteomes" id="UP000321393">
    <property type="component" value="Unassembled WGS sequence"/>
</dbReference>
<protein>
    <submittedName>
        <fullName evidence="1">Uncharacterized protein</fullName>
    </submittedName>
</protein>
<reference evidence="3 4" key="1">
    <citation type="submission" date="2019-08" db="EMBL/GenBank/DDBJ databases">
        <title>Draft genome sequences of two oriental melons (Cucumis melo L. var makuwa).</title>
        <authorList>
            <person name="Kwon S.-Y."/>
        </authorList>
    </citation>
    <scope>NUCLEOTIDE SEQUENCE [LARGE SCALE GENOMIC DNA]</scope>
    <source>
        <strain evidence="4">cv. Chang Bougi</strain>
        <strain evidence="3">cv. SW 3</strain>
        <tissue evidence="1">Leaf</tissue>
    </source>
</reference>
<evidence type="ECO:0000313" key="4">
    <source>
        <dbReference type="Proteomes" id="UP000321947"/>
    </source>
</evidence>
<proteinExistence type="predicted"/>
<comment type="caution">
    <text evidence="1">The sequence shown here is derived from an EMBL/GenBank/DDBJ whole genome shotgun (WGS) entry which is preliminary data.</text>
</comment>
<name>A0A5A7UQ90_CUCMM</name>
<dbReference type="AlphaFoldDB" id="A0A5A7UQ90"/>